<keyword evidence="2" id="KW-1185">Reference proteome</keyword>
<dbReference type="RefSeq" id="XP_033596576.1">
    <property type="nucleotide sequence ID" value="XM_033747533.1"/>
</dbReference>
<accession>A0A6A6VVD3</accession>
<gene>
    <name evidence="1" type="ORF">EJ05DRAFT_504235</name>
</gene>
<evidence type="ECO:0000313" key="1">
    <source>
        <dbReference type="EMBL" id="KAF2754125.1"/>
    </source>
</evidence>
<name>A0A6A6VVD3_9PEZI</name>
<sequence length="183" mass="20374">MDSAAKHTNLDTTDLVISITLRQDQAARLRTPYLNTVLLKRFSGHTETGRRPSVKSCKPESAQALDIDATRYEEESEEIRELTYFMDSLHSHRQDNQSTGSTCPPSCNTALALGDQAKPRSHNPLVSFLTGSYTTYDRLMQSKLSTDSTSNGIQWSALELSTNNVLVDSTRRSSRVPPGSREH</sequence>
<dbReference type="Proteomes" id="UP000799437">
    <property type="component" value="Unassembled WGS sequence"/>
</dbReference>
<dbReference type="AlphaFoldDB" id="A0A6A6VVD3"/>
<dbReference type="EMBL" id="ML996581">
    <property type="protein sequence ID" value="KAF2754125.1"/>
    <property type="molecule type" value="Genomic_DNA"/>
</dbReference>
<dbReference type="GeneID" id="54488587"/>
<evidence type="ECO:0000313" key="2">
    <source>
        <dbReference type="Proteomes" id="UP000799437"/>
    </source>
</evidence>
<protein>
    <submittedName>
        <fullName evidence="1">Uncharacterized protein</fullName>
    </submittedName>
</protein>
<organism evidence="1 2">
    <name type="scientific">Pseudovirgaria hyperparasitica</name>
    <dbReference type="NCBI Taxonomy" id="470096"/>
    <lineage>
        <taxon>Eukaryota</taxon>
        <taxon>Fungi</taxon>
        <taxon>Dikarya</taxon>
        <taxon>Ascomycota</taxon>
        <taxon>Pezizomycotina</taxon>
        <taxon>Dothideomycetes</taxon>
        <taxon>Dothideomycetes incertae sedis</taxon>
        <taxon>Acrospermales</taxon>
        <taxon>Acrospermaceae</taxon>
        <taxon>Pseudovirgaria</taxon>
    </lineage>
</organism>
<reference evidence="1" key="1">
    <citation type="journal article" date="2020" name="Stud. Mycol.">
        <title>101 Dothideomycetes genomes: a test case for predicting lifestyles and emergence of pathogens.</title>
        <authorList>
            <person name="Haridas S."/>
            <person name="Albert R."/>
            <person name="Binder M."/>
            <person name="Bloem J."/>
            <person name="Labutti K."/>
            <person name="Salamov A."/>
            <person name="Andreopoulos B."/>
            <person name="Baker S."/>
            <person name="Barry K."/>
            <person name="Bills G."/>
            <person name="Bluhm B."/>
            <person name="Cannon C."/>
            <person name="Castanera R."/>
            <person name="Culley D."/>
            <person name="Daum C."/>
            <person name="Ezra D."/>
            <person name="Gonzalez J."/>
            <person name="Henrissat B."/>
            <person name="Kuo A."/>
            <person name="Liang C."/>
            <person name="Lipzen A."/>
            <person name="Lutzoni F."/>
            <person name="Magnuson J."/>
            <person name="Mondo S."/>
            <person name="Nolan M."/>
            <person name="Ohm R."/>
            <person name="Pangilinan J."/>
            <person name="Park H.-J."/>
            <person name="Ramirez L."/>
            <person name="Alfaro M."/>
            <person name="Sun H."/>
            <person name="Tritt A."/>
            <person name="Yoshinaga Y."/>
            <person name="Zwiers L.-H."/>
            <person name="Turgeon B."/>
            <person name="Goodwin S."/>
            <person name="Spatafora J."/>
            <person name="Crous P."/>
            <person name="Grigoriev I."/>
        </authorList>
    </citation>
    <scope>NUCLEOTIDE SEQUENCE</scope>
    <source>
        <strain evidence="1">CBS 121739</strain>
    </source>
</reference>
<proteinExistence type="predicted"/>